<evidence type="ECO:0000256" key="7">
    <source>
        <dbReference type="RuleBase" id="RU364131"/>
    </source>
</evidence>
<dbReference type="GO" id="GO:0016020">
    <property type="term" value="C:membrane"/>
    <property type="evidence" value="ECO:0007669"/>
    <property type="project" value="UniProtKB-SubCell"/>
</dbReference>
<evidence type="ECO:0000256" key="6">
    <source>
        <dbReference type="ARBA" id="ARBA00023136"/>
    </source>
</evidence>
<reference evidence="8" key="2">
    <citation type="submission" date="2025-08" db="UniProtKB">
        <authorList>
            <consortium name="Ensembl"/>
        </authorList>
    </citation>
    <scope>IDENTIFICATION</scope>
</reference>
<dbReference type="Proteomes" id="UP000472263">
    <property type="component" value="Chromosome 16"/>
</dbReference>
<reference evidence="8" key="1">
    <citation type="submission" date="2019-06" db="EMBL/GenBank/DDBJ databases">
        <authorList>
            <consortium name="Wellcome Sanger Institute Data Sharing"/>
        </authorList>
    </citation>
    <scope>NUCLEOTIDE SEQUENCE [LARGE SCALE GENOMIC DNA]</scope>
</reference>
<dbReference type="Gene3D" id="1.20.5.780">
    <property type="entry name" value="Single helix bin"/>
    <property type="match status" value="1"/>
</dbReference>
<dbReference type="Pfam" id="PF02038">
    <property type="entry name" value="ATP1G1_PLM_MAT8"/>
    <property type="match status" value="1"/>
</dbReference>
<keyword evidence="7" id="KW-1133">Transmembrane helix</keyword>
<dbReference type="InterPro" id="IPR000272">
    <property type="entry name" value="Ion-transport_regulator_FXYD"/>
</dbReference>
<dbReference type="GO" id="GO:0043269">
    <property type="term" value="P:regulation of monoatomic ion transport"/>
    <property type="evidence" value="ECO:0007669"/>
    <property type="project" value="InterPro"/>
</dbReference>
<evidence type="ECO:0000256" key="3">
    <source>
        <dbReference type="ARBA" id="ARBA00022448"/>
    </source>
</evidence>
<reference evidence="8" key="3">
    <citation type="submission" date="2025-09" db="UniProtKB">
        <authorList>
            <consortium name="Ensembl"/>
        </authorList>
    </citation>
    <scope>IDENTIFICATION</scope>
</reference>
<evidence type="ECO:0000313" key="8">
    <source>
        <dbReference type="Ensembl" id="ENSMMDP00005018433.1"/>
    </source>
</evidence>
<dbReference type="InParanoid" id="A0A667XVT7"/>
<sequence>LKQRLFFVSPTVLFALFTETEANYDRLRIGGLICACFLVVGGISVILYNRCAQRNK</sequence>
<dbReference type="GO" id="GO:0099106">
    <property type="term" value="F:ion channel regulator activity"/>
    <property type="evidence" value="ECO:0007669"/>
    <property type="project" value="InterPro"/>
</dbReference>
<feature type="transmembrane region" description="Helical" evidence="7">
    <location>
        <begin position="30"/>
        <end position="48"/>
    </location>
</feature>
<keyword evidence="4 7" id="KW-0812">Transmembrane</keyword>
<evidence type="ECO:0000313" key="9">
    <source>
        <dbReference type="Proteomes" id="UP000472263"/>
    </source>
</evidence>
<accession>A0A667XVT7</accession>
<keyword evidence="6 7" id="KW-0472">Membrane</keyword>
<dbReference type="Ensembl" id="ENSMMDT00005018881.1">
    <property type="protein sequence ID" value="ENSMMDP00005018433.1"/>
    <property type="gene ID" value="ENSMMDG00005009194.1"/>
</dbReference>
<keyword evidence="3 7" id="KW-0813">Transport</keyword>
<comment type="subcellular location">
    <subcellularLocation>
        <location evidence="1">Membrane</location>
        <topology evidence="1">Single-pass membrane protein</topology>
    </subcellularLocation>
</comment>
<dbReference type="AlphaFoldDB" id="A0A667XVT7"/>
<dbReference type="GO" id="GO:0006811">
    <property type="term" value="P:monoatomic ion transport"/>
    <property type="evidence" value="ECO:0007669"/>
    <property type="project" value="UniProtKB-KW"/>
</dbReference>
<evidence type="ECO:0000256" key="2">
    <source>
        <dbReference type="ARBA" id="ARBA00005948"/>
    </source>
</evidence>
<evidence type="ECO:0000256" key="1">
    <source>
        <dbReference type="ARBA" id="ARBA00004167"/>
    </source>
</evidence>
<comment type="similarity">
    <text evidence="2 7">Belongs to the FXYD family.</text>
</comment>
<proteinExistence type="inferred from homology"/>
<keyword evidence="5 7" id="KW-0406">Ion transport</keyword>
<evidence type="ECO:0000256" key="5">
    <source>
        <dbReference type="ARBA" id="ARBA00023065"/>
    </source>
</evidence>
<organism evidence="8 9">
    <name type="scientific">Myripristis murdjan</name>
    <name type="common">pinecone soldierfish</name>
    <dbReference type="NCBI Taxonomy" id="586833"/>
    <lineage>
        <taxon>Eukaryota</taxon>
        <taxon>Metazoa</taxon>
        <taxon>Chordata</taxon>
        <taxon>Craniata</taxon>
        <taxon>Vertebrata</taxon>
        <taxon>Euteleostomi</taxon>
        <taxon>Actinopterygii</taxon>
        <taxon>Neopterygii</taxon>
        <taxon>Teleostei</taxon>
        <taxon>Neoteleostei</taxon>
        <taxon>Acanthomorphata</taxon>
        <taxon>Holocentriformes</taxon>
        <taxon>Holocentridae</taxon>
        <taxon>Myripristis</taxon>
    </lineage>
</organism>
<dbReference type="GeneTree" id="ENSGT01030000235509"/>
<protein>
    <recommendedName>
        <fullName evidence="7">FXYD domain-containing ion transport regulator</fullName>
    </recommendedName>
</protein>
<keyword evidence="9" id="KW-1185">Reference proteome</keyword>
<name>A0A667XVT7_9TELE</name>
<evidence type="ECO:0000256" key="4">
    <source>
        <dbReference type="ARBA" id="ARBA00022692"/>
    </source>
</evidence>